<gene>
    <name evidence="9" type="ORF">GOP47_0013483</name>
</gene>
<reference evidence="9" key="1">
    <citation type="submission" date="2021-01" db="EMBL/GenBank/DDBJ databases">
        <title>Adiantum capillus-veneris genome.</title>
        <authorList>
            <person name="Fang Y."/>
            <person name="Liao Q."/>
        </authorList>
    </citation>
    <scope>NUCLEOTIDE SEQUENCE</scope>
    <source>
        <strain evidence="9">H3</strain>
        <tissue evidence="9">Leaf</tissue>
    </source>
</reference>
<protein>
    <recommendedName>
        <fullName evidence="3">Transcription initiation factor TFIID subunit 8</fullName>
    </recommendedName>
</protein>
<evidence type="ECO:0000256" key="5">
    <source>
        <dbReference type="ARBA" id="ARBA00023163"/>
    </source>
</evidence>
<comment type="caution">
    <text evidence="9">The sequence shown here is derived from an EMBL/GenBank/DDBJ whole genome shotgun (WGS) entry which is preliminary data.</text>
</comment>
<evidence type="ECO:0000256" key="6">
    <source>
        <dbReference type="ARBA" id="ARBA00023242"/>
    </source>
</evidence>
<keyword evidence="10" id="KW-1185">Reference proteome</keyword>
<dbReference type="InterPro" id="IPR037818">
    <property type="entry name" value="TAF8"/>
</dbReference>
<dbReference type="SMART" id="SM00576">
    <property type="entry name" value="BTP"/>
    <property type="match status" value="1"/>
</dbReference>
<feature type="compositionally biased region" description="Low complexity" evidence="7">
    <location>
        <begin position="222"/>
        <end position="233"/>
    </location>
</feature>
<evidence type="ECO:0000313" key="9">
    <source>
        <dbReference type="EMBL" id="KAI5071232.1"/>
    </source>
</evidence>
<accession>A0A9D4UPK0</accession>
<dbReference type="InterPro" id="IPR009072">
    <property type="entry name" value="Histone-fold"/>
</dbReference>
<evidence type="ECO:0000256" key="1">
    <source>
        <dbReference type="ARBA" id="ARBA00004123"/>
    </source>
</evidence>
<dbReference type="InterPro" id="IPR019473">
    <property type="entry name" value="TFIID_su8_C"/>
</dbReference>
<evidence type="ECO:0000259" key="8">
    <source>
        <dbReference type="SMART" id="SM00576"/>
    </source>
</evidence>
<name>A0A9D4UPK0_ADICA</name>
<evidence type="ECO:0000256" key="4">
    <source>
        <dbReference type="ARBA" id="ARBA00023015"/>
    </source>
</evidence>
<dbReference type="GO" id="GO:0005669">
    <property type="term" value="C:transcription factor TFIID complex"/>
    <property type="evidence" value="ECO:0007669"/>
    <property type="project" value="InterPro"/>
</dbReference>
<evidence type="ECO:0000256" key="7">
    <source>
        <dbReference type="SAM" id="MobiDB-lite"/>
    </source>
</evidence>
<comment type="subcellular location">
    <subcellularLocation>
        <location evidence="1">Nucleus</location>
    </subcellularLocation>
</comment>
<dbReference type="Proteomes" id="UP000886520">
    <property type="component" value="Chromosome 13"/>
</dbReference>
<dbReference type="Gene3D" id="1.10.20.10">
    <property type="entry name" value="Histone, subunit A"/>
    <property type="match status" value="1"/>
</dbReference>
<organism evidence="9 10">
    <name type="scientific">Adiantum capillus-veneris</name>
    <name type="common">Maidenhair fern</name>
    <dbReference type="NCBI Taxonomy" id="13818"/>
    <lineage>
        <taxon>Eukaryota</taxon>
        <taxon>Viridiplantae</taxon>
        <taxon>Streptophyta</taxon>
        <taxon>Embryophyta</taxon>
        <taxon>Tracheophyta</taxon>
        <taxon>Polypodiopsida</taxon>
        <taxon>Polypodiidae</taxon>
        <taxon>Polypodiales</taxon>
        <taxon>Pteridineae</taxon>
        <taxon>Pteridaceae</taxon>
        <taxon>Vittarioideae</taxon>
        <taxon>Adiantum</taxon>
    </lineage>
</organism>
<dbReference type="Pfam" id="PF07524">
    <property type="entry name" value="Bromo_TP"/>
    <property type="match status" value="1"/>
</dbReference>
<dbReference type="OrthoDB" id="436852at2759"/>
<evidence type="ECO:0000313" key="10">
    <source>
        <dbReference type="Proteomes" id="UP000886520"/>
    </source>
</evidence>
<dbReference type="EMBL" id="JABFUD020000013">
    <property type="protein sequence ID" value="KAI5071232.1"/>
    <property type="molecule type" value="Genomic_DNA"/>
</dbReference>
<feature type="domain" description="Bromodomain associated" evidence="8">
    <location>
        <begin position="36"/>
        <end position="112"/>
    </location>
</feature>
<dbReference type="PANTHER" id="PTHR46338:SF1">
    <property type="entry name" value="TRANSCRIPTION INITIATION FACTOR TFIID SUBUNIT 8"/>
    <property type="match status" value="1"/>
</dbReference>
<dbReference type="InterPro" id="IPR006565">
    <property type="entry name" value="BTP"/>
</dbReference>
<keyword evidence="5" id="KW-0804">Transcription</keyword>
<keyword evidence="6" id="KW-0539">Nucleus</keyword>
<comment type="similarity">
    <text evidence="2">Belongs to the TAF8 family.</text>
</comment>
<dbReference type="PANTHER" id="PTHR46338">
    <property type="entry name" value="TRANSCRIPTION INITIATION FACTOR TFIID SUBUNIT 8"/>
    <property type="match status" value="1"/>
</dbReference>
<evidence type="ECO:0000256" key="3">
    <source>
        <dbReference type="ARBA" id="ARBA00017307"/>
    </source>
</evidence>
<evidence type="ECO:0000256" key="2">
    <source>
        <dbReference type="ARBA" id="ARBA00008767"/>
    </source>
</evidence>
<keyword evidence="4" id="KW-0805">Transcription regulation</keyword>
<dbReference type="AlphaFoldDB" id="A0A9D4UPK0"/>
<sequence>MNGSSGESFKHSHFFTSNRDAKRLNQHEEIACTDTDEFPRAVARTAVAQICEAKGFHSIQLSALETLADIAIRFLCDTGKASQFYANLAGRTQSNALDVLCAVEDTNGNGLTHAHRATATSDIPSELKRFVDYIEEIPFCKPLPHFPIRRKQASIPSFSQVGEKPPGGHIPPWLPAFPDVHTYKTTPIWNERKVDPRVDKLEQAKQRRKAAQSLVSLHSRLSTAGASSSAETTSDMKVPQDMNLWGFPVSEPLDVDGEGAVPRVQNPLVSAPLPKGPAILPSFFEAFAPALEADTLTVQETNGAAPSPRARLLSSDRSMPLILTFDFGRRANQKAIAARVLTLLLMRHGIDKGKGRMPGNTSLSKNGNQSFRLTQCVTPALLNNGVAAARNQIFDAWEDFWSFVVFRILIFGLF</sequence>
<dbReference type="Pfam" id="PF10406">
    <property type="entry name" value="TAF8_C"/>
    <property type="match status" value="1"/>
</dbReference>
<proteinExistence type="inferred from homology"/>
<feature type="region of interest" description="Disordered" evidence="7">
    <location>
        <begin position="212"/>
        <end position="237"/>
    </location>
</feature>
<dbReference type="GO" id="GO:0046982">
    <property type="term" value="F:protein heterodimerization activity"/>
    <property type="evidence" value="ECO:0007669"/>
    <property type="project" value="InterPro"/>
</dbReference>
<dbReference type="CDD" id="cd08049">
    <property type="entry name" value="TAF8"/>
    <property type="match status" value="1"/>
</dbReference>